<dbReference type="Gene3D" id="3.40.50.300">
    <property type="entry name" value="P-loop containing nucleotide triphosphate hydrolases"/>
    <property type="match status" value="2"/>
</dbReference>
<comment type="caution">
    <text evidence="6">The sequence shown here is derived from an EMBL/GenBank/DDBJ whole genome shotgun (WGS) entry which is preliminary data.</text>
</comment>
<dbReference type="Pfam" id="PF02463">
    <property type="entry name" value="SMC_N"/>
    <property type="match status" value="1"/>
</dbReference>
<reference evidence="7" key="1">
    <citation type="journal article" date="2019" name="Int. J. Syst. Evol. Microbiol.">
        <title>The Global Catalogue of Microorganisms (GCM) 10K type strain sequencing project: providing services to taxonomists for standard genome sequencing and annotation.</title>
        <authorList>
            <consortium name="The Broad Institute Genomics Platform"/>
            <consortium name="The Broad Institute Genome Sequencing Center for Infectious Disease"/>
            <person name="Wu L."/>
            <person name="Ma J."/>
        </authorList>
    </citation>
    <scope>NUCLEOTIDE SEQUENCE [LARGE SCALE GENOMIC DNA]</scope>
    <source>
        <strain evidence="7">CCM 7043</strain>
    </source>
</reference>
<dbReference type="PANTHER" id="PTHR32114">
    <property type="entry name" value="ABC TRANSPORTER ABCH.3"/>
    <property type="match status" value="1"/>
</dbReference>
<feature type="domain" description="RecF/RecN/SMC N-terminal" evidence="5">
    <location>
        <begin position="61"/>
        <end position="647"/>
    </location>
</feature>
<feature type="region of interest" description="Disordered" evidence="4">
    <location>
        <begin position="31"/>
        <end position="57"/>
    </location>
</feature>
<dbReference type="SUPFAM" id="SSF52540">
    <property type="entry name" value="P-loop containing nucleoside triphosphate hydrolases"/>
    <property type="match status" value="1"/>
</dbReference>
<evidence type="ECO:0000256" key="2">
    <source>
        <dbReference type="ARBA" id="ARBA00011322"/>
    </source>
</evidence>
<name>A0ABW4V6J8_9MICO</name>
<dbReference type="RefSeq" id="WP_377196983.1">
    <property type="nucleotide sequence ID" value="NZ_JBHUHF010000001.1"/>
</dbReference>
<comment type="subunit">
    <text evidence="2">Heterodimer of SbcC and SbcD.</text>
</comment>
<evidence type="ECO:0000256" key="1">
    <source>
        <dbReference type="ARBA" id="ARBA00006930"/>
    </source>
</evidence>
<accession>A0ABW4V6J8</accession>
<dbReference type="EMBL" id="JBHUHF010000001">
    <property type="protein sequence ID" value="MFD2025067.1"/>
    <property type="molecule type" value="Genomic_DNA"/>
</dbReference>
<proteinExistence type="inferred from homology"/>
<dbReference type="PANTHER" id="PTHR32114:SF2">
    <property type="entry name" value="ABC TRANSPORTER ABCH.3"/>
    <property type="match status" value="1"/>
</dbReference>
<keyword evidence="7" id="KW-1185">Reference proteome</keyword>
<gene>
    <name evidence="6" type="ORF">ACFSL2_06040</name>
</gene>
<evidence type="ECO:0000256" key="3">
    <source>
        <dbReference type="ARBA" id="ARBA00013368"/>
    </source>
</evidence>
<evidence type="ECO:0000256" key="4">
    <source>
        <dbReference type="SAM" id="MobiDB-lite"/>
    </source>
</evidence>
<feature type="region of interest" description="Disordered" evidence="4">
    <location>
        <begin position="1"/>
        <end position="20"/>
    </location>
</feature>
<dbReference type="Proteomes" id="UP001597338">
    <property type="component" value="Unassembled WGS sequence"/>
</dbReference>
<dbReference type="InterPro" id="IPR027417">
    <property type="entry name" value="P-loop_NTPase"/>
</dbReference>
<organism evidence="6 7">
    <name type="scientific">Promicromonospora aerolata</name>
    <dbReference type="NCBI Taxonomy" id="195749"/>
    <lineage>
        <taxon>Bacteria</taxon>
        <taxon>Bacillati</taxon>
        <taxon>Actinomycetota</taxon>
        <taxon>Actinomycetes</taxon>
        <taxon>Micrococcales</taxon>
        <taxon>Promicromonosporaceae</taxon>
        <taxon>Promicromonospora</taxon>
    </lineage>
</organism>
<comment type="similarity">
    <text evidence="1">Belongs to the SMC family. SbcC subfamily.</text>
</comment>
<protein>
    <recommendedName>
        <fullName evidence="3">Nuclease SbcCD subunit C</fullName>
    </recommendedName>
</protein>
<evidence type="ECO:0000313" key="7">
    <source>
        <dbReference type="Proteomes" id="UP001597338"/>
    </source>
</evidence>
<evidence type="ECO:0000313" key="6">
    <source>
        <dbReference type="EMBL" id="MFD2025067.1"/>
    </source>
</evidence>
<dbReference type="InterPro" id="IPR003395">
    <property type="entry name" value="RecF/RecN/SMC_N"/>
</dbReference>
<sequence length="803" mass="84862">MSELTELVGRRLDEDPGLDESVRLSVRGALDAVDSPEGEPPNDVSAPTGGDAGTDATGGVYLDRITVRSFRGIGRETHLEIPAGPGLTVVSGRNGSGKSSFAEALEVALTGTTYRWRNRSAQWLGPWRNLHCDASPRVEVQLQVDGGDKALLVNEWTSDDFDSRSTALTGDTDVGNALWESALETFRPLLTYEELGQVLSARPSELYDALSTVLGLGQLADAIKHLDSERKRLEQPARALKQSRGDLLTTLRAHDDGTDQRITQAVTLLRRTLPDTAALRTLATGTAATPGTGITTLRALASLNSLDAPAAEAAAAELRAAVASCAQVADEASVALQRRLTVIRAALMAHQHDGDMACPVCGVGTLDAGQASVLRTEADDADAALGRLAAATSRLERARAAARAVIHGVPAALSAAADSAVERVRDTTLRAWRAWADAPPDDLELADHITTHLPGLATSVAHVRAAAASALTARDDSWAPLASRVGSLADLADDAAAAKPDADHVKAALSWLKANDQTLKNERLAPISEHAARIWELLRQESNVEIAGLSLSGTATRRRVTIDATVDGTDASGIAVLSQGELHALSLALFLPRATMEASPFRFVVLDDPVQAMDPAKVDGLVEVLAEIAETRQVVVFSHDDRLAAAVRRSSVRATVLEVTRGTSSAIDVVNTYTPARRFLQDARALCKDPGLPAPTLRKVLPGMLRLAVEAAARDRYFAVALANGVPHRVVERDWEGAYRTRERVGLAVGGDATAWSRAPGHGYRRAALGVAGAGVHDGLQGPAESALDAVRKTIEDLVGGIR</sequence>
<evidence type="ECO:0000259" key="5">
    <source>
        <dbReference type="Pfam" id="PF02463"/>
    </source>
</evidence>